<evidence type="ECO:0000313" key="1">
    <source>
        <dbReference type="EMBL" id="CAG6448676.1"/>
    </source>
</evidence>
<proteinExistence type="predicted"/>
<reference evidence="1" key="1">
    <citation type="submission" date="2021-05" db="EMBL/GenBank/DDBJ databases">
        <authorList>
            <person name="Alioto T."/>
            <person name="Alioto T."/>
            <person name="Gomez Garrido J."/>
        </authorList>
    </citation>
    <scope>NUCLEOTIDE SEQUENCE</scope>
</reference>
<name>A0A8D8EVD7_CULPI</name>
<dbReference type="EMBL" id="HBUE01011584">
    <property type="protein sequence ID" value="CAG6448676.1"/>
    <property type="molecule type" value="Transcribed_RNA"/>
</dbReference>
<sequence length="105" mass="11100">MSHGSSASWSTAAHTMRAGMVSTVAVVGVNFPVFSSAADSLSDKMSFSGSRQPSPCVVLPCTVPNNGKSVDRPCRFLPWARGFFPVGSRERANITKSGTCDSKML</sequence>
<dbReference type="AlphaFoldDB" id="A0A8D8EVD7"/>
<accession>A0A8D8EVD7</accession>
<protein>
    <submittedName>
        <fullName evidence="1">(northern house mosquito) hypothetical protein</fullName>
    </submittedName>
</protein>
<organism evidence="1">
    <name type="scientific">Culex pipiens</name>
    <name type="common">House mosquito</name>
    <dbReference type="NCBI Taxonomy" id="7175"/>
    <lineage>
        <taxon>Eukaryota</taxon>
        <taxon>Metazoa</taxon>
        <taxon>Ecdysozoa</taxon>
        <taxon>Arthropoda</taxon>
        <taxon>Hexapoda</taxon>
        <taxon>Insecta</taxon>
        <taxon>Pterygota</taxon>
        <taxon>Neoptera</taxon>
        <taxon>Endopterygota</taxon>
        <taxon>Diptera</taxon>
        <taxon>Nematocera</taxon>
        <taxon>Culicoidea</taxon>
        <taxon>Culicidae</taxon>
        <taxon>Culicinae</taxon>
        <taxon>Culicini</taxon>
        <taxon>Culex</taxon>
        <taxon>Culex</taxon>
    </lineage>
</organism>